<evidence type="ECO:0000256" key="3">
    <source>
        <dbReference type="ARBA" id="ARBA00023015"/>
    </source>
</evidence>
<dbReference type="PROSITE" id="PS50110">
    <property type="entry name" value="RESPONSE_REGULATORY"/>
    <property type="match status" value="2"/>
</dbReference>
<dbReference type="Proteomes" id="UP000664277">
    <property type="component" value="Unassembled WGS sequence"/>
</dbReference>
<dbReference type="GO" id="GO:0032993">
    <property type="term" value="C:protein-DNA complex"/>
    <property type="evidence" value="ECO:0007669"/>
    <property type="project" value="TreeGrafter"/>
</dbReference>
<evidence type="ECO:0000256" key="1">
    <source>
        <dbReference type="ARBA" id="ARBA00022553"/>
    </source>
</evidence>
<feature type="domain" description="Response regulatory" evidence="7">
    <location>
        <begin position="341"/>
        <end position="457"/>
    </location>
</feature>
<dbReference type="InterPro" id="IPR011006">
    <property type="entry name" value="CheY-like_superfamily"/>
</dbReference>
<dbReference type="GO" id="GO:0005829">
    <property type="term" value="C:cytosol"/>
    <property type="evidence" value="ECO:0007669"/>
    <property type="project" value="TreeGrafter"/>
</dbReference>
<feature type="domain" description="GGDEF" evidence="8">
    <location>
        <begin position="157"/>
        <end position="308"/>
    </location>
</feature>
<feature type="domain" description="Response regulatory" evidence="7">
    <location>
        <begin position="6"/>
        <end position="125"/>
    </location>
</feature>
<dbReference type="InterPro" id="IPR029787">
    <property type="entry name" value="Nucleotide_cyclase"/>
</dbReference>
<evidence type="ECO:0000259" key="7">
    <source>
        <dbReference type="PROSITE" id="PS50110"/>
    </source>
</evidence>
<dbReference type="SMART" id="SM00267">
    <property type="entry name" value="GGDEF"/>
    <property type="match status" value="1"/>
</dbReference>
<proteinExistence type="predicted"/>
<dbReference type="Gene3D" id="3.40.50.2300">
    <property type="match status" value="2"/>
</dbReference>
<dbReference type="InterPro" id="IPR001789">
    <property type="entry name" value="Sig_transdc_resp-reg_receiver"/>
</dbReference>
<protein>
    <submittedName>
        <fullName evidence="9">Response regulator</fullName>
    </submittedName>
</protein>
<evidence type="ECO:0000256" key="4">
    <source>
        <dbReference type="ARBA" id="ARBA00023125"/>
    </source>
</evidence>
<evidence type="ECO:0000313" key="9">
    <source>
        <dbReference type="EMBL" id="MBN8659378.1"/>
    </source>
</evidence>
<sequence>MLLPTPVILIINQPRQAAEFSQVLEKTGAKVHAATSFEEANELLSFLHPDIIILPNQLEGSEGGDGRLYCQQVRATLAPPRPVLVLLHPSTDVTERINAFRYGADDVLGDPIDKNELAIRVLAHLRRRQEEFSHQLTQLPGPNQIRRMLEQCLYSDRHWAAISIDLNKIRVYNETYGDLAGDQLIKALAAILTDIADDNEFVGHIEADDFLMVTRPELAEKKAELICRQFDSISSRFYPKGDIERGYLISTGRGGIRRRVPLISIACGIVSSTTRKFQSYVDVLTTARDYRYLAKQKQGSCWISETNADEVPYPLPVGQDAQSGNAGSEQNEQEFCERTTRILVVEPDGAMACLLQETLALEGYTVQVTSSADDALELARYEPHPDLILLESNLTGRKLDGWKLCRELKSDEELSKIWIVMATSHPDQSLALEAGADLYLPKPFDMPSLLSEVSLLLRSRFSF</sequence>
<dbReference type="InterPro" id="IPR000160">
    <property type="entry name" value="GGDEF_dom"/>
</dbReference>
<dbReference type="Pfam" id="PF00072">
    <property type="entry name" value="Response_reg"/>
    <property type="match status" value="2"/>
</dbReference>
<dbReference type="InterPro" id="IPR039420">
    <property type="entry name" value="WalR-like"/>
</dbReference>
<comment type="caution">
    <text evidence="6">Lacks conserved residue(s) required for the propagation of feature annotation.</text>
</comment>
<dbReference type="PROSITE" id="PS50887">
    <property type="entry name" value="GGDEF"/>
    <property type="match status" value="1"/>
</dbReference>
<organism evidence="9 10">
    <name type="scientific">Candidatus Obscuribacter phosphatis</name>
    <dbReference type="NCBI Taxonomy" id="1906157"/>
    <lineage>
        <taxon>Bacteria</taxon>
        <taxon>Bacillati</taxon>
        <taxon>Candidatus Melainabacteria</taxon>
        <taxon>Candidatus Obscuribacterales</taxon>
        <taxon>Candidatus Obscuribacteraceae</taxon>
        <taxon>Candidatus Obscuribacter</taxon>
    </lineage>
</organism>
<evidence type="ECO:0000256" key="2">
    <source>
        <dbReference type="ARBA" id="ARBA00023012"/>
    </source>
</evidence>
<gene>
    <name evidence="9" type="ORF">J0M35_03370</name>
</gene>
<comment type="caution">
    <text evidence="9">The sequence shown here is derived from an EMBL/GenBank/DDBJ whole genome shotgun (WGS) entry which is preliminary data.</text>
</comment>
<evidence type="ECO:0000313" key="10">
    <source>
        <dbReference type="Proteomes" id="UP000664277"/>
    </source>
</evidence>
<dbReference type="InterPro" id="IPR043128">
    <property type="entry name" value="Rev_trsase/Diguanyl_cyclase"/>
</dbReference>
<dbReference type="GO" id="GO:0006355">
    <property type="term" value="P:regulation of DNA-templated transcription"/>
    <property type="evidence" value="ECO:0007669"/>
    <property type="project" value="TreeGrafter"/>
</dbReference>
<accession>A0A8J7PCW7</accession>
<evidence type="ECO:0000256" key="5">
    <source>
        <dbReference type="ARBA" id="ARBA00023163"/>
    </source>
</evidence>
<evidence type="ECO:0000256" key="6">
    <source>
        <dbReference type="PROSITE-ProRule" id="PRU00169"/>
    </source>
</evidence>
<reference evidence="9" key="1">
    <citation type="submission" date="2021-02" db="EMBL/GenBank/DDBJ databases">
        <title>Genome-Resolved Metagenomics of a Microbial Community Performing Photosynthetic Biological Nutrient Removal.</title>
        <authorList>
            <person name="Mcdaniel E.A."/>
        </authorList>
    </citation>
    <scope>NUCLEOTIDE SEQUENCE</scope>
    <source>
        <strain evidence="9">UWPOB_OBS1</strain>
    </source>
</reference>
<keyword evidence="5" id="KW-0804">Transcription</keyword>
<keyword evidence="2" id="KW-0902">Two-component regulatory system</keyword>
<dbReference type="PANTHER" id="PTHR48111:SF1">
    <property type="entry name" value="TWO-COMPONENT RESPONSE REGULATOR ORR33"/>
    <property type="match status" value="1"/>
</dbReference>
<keyword evidence="4" id="KW-0238">DNA-binding</keyword>
<name>A0A8J7PCW7_9BACT</name>
<dbReference type="GO" id="GO:0000156">
    <property type="term" value="F:phosphorelay response regulator activity"/>
    <property type="evidence" value="ECO:0007669"/>
    <property type="project" value="TreeGrafter"/>
</dbReference>
<dbReference type="PANTHER" id="PTHR48111">
    <property type="entry name" value="REGULATOR OF RPOS"/>
    <property type="match status" value="1"/>
</dbReference>
<dbReference type="EMBL" id="JAFLCK010000003">
    <property type="protein sequence ID" value="MBN8659378.1"/>
    <property type="molecule type" value="Genomic_DNA"/>
</dbReference>
<evidence type="ECO:0000259" key="8">
    <source>
        <dbReference type="PROSITE" id="PS50887"/>
    </source>
</evidence>
<keyword evidence="1" id="KW-0597">Phosphoprotein</keyword>
<dbReference type="SUPFAM" id="SSF52172">
    <property type="entry name" value="CheY-like"/>
    <property type="match status" value="2"/>
</dbReference>
<dbReference type="Pfam" id="PF00990">
    <property type="entry name" value="GGDEF"/>
    <property type="match status" value="1"/>
</dbReference>
<dbReference type="SMART" id="SM00448">
    <property type="entry name" value="REC"/>
    <property type="match status" value="2"/>
</dbReference>
<keyword evidence="3" id="KW-0805">Transcription regulation</keyword>
<dbReference type="Gene3D" id="3.30.70.270">
    <property type="match status" value="1"/>
</dbReference>
<dbReference type="SUPFAM" id="SSF55073">
    <property type="entry name" value="Nucleotide cyclase"/>
    <property type="match status" value="1"/>
</dbReference>
<dbReference type="GO" id="GO:0000976">
    <property type="term" value="F:transcription cis-regulatory region binding"/>
    <property type="evidence" value="ECO:0007669"/>
    <property type="project" value="TreeGrafter"/>
</dbReference>
<dbReference type="AlphaFoldDB" id="A0A8J7PCW7"/>